<name>A0A6A6B0J6_9PEZI</name>
<keyword evidence="3" id="KW-1185">Reference proteome</keyword>
<feature type="transmembrane region" description="Helical" evidence="1">
    <location>
        <begin position="78"/>
        <end position="98"/>
    </location>
</feature>
<protein>
    <submittedName>
        <fullName evidence="2">Uncharacterized protein</fullName>
    </submittedName>
</protein>
<reference evidence="2" key="1">
    <citation type="journal article" date="2020" name="Stud. Mycol.">
        <title>101 Dothideomycetes genomes: a test case for predicting lifestyles and emergence of pathogens.</title>
        <authorList>
            <person name="Haridas S."/>
            <person name="Albert R."/>
            <person name="Binder M."/>
            <person name="Bloem J."/>
            <person name="Labutti K."/>
            <person name="Salamov A."/>
            <person name="Andreopoulos B."/>
            <person name="Baker S."/>
            <person name="Barry K."/>
            <person name="Bills G."/>
            <person name="Bluhm B."/>
            <person name="Cannon C."/>
            <person name="Castanera R."/>
            <person name="Culley D."/>
            <person name="Daum C."/>
            <person name="Ezra D."/>
            <person name="Gonzalez J."/>
            <person name="Henrissat B."/>
            <person name="Kuo A."/>
            <person name="Liang C."/>
            <person name="Lipzen A."/>
            <person name="Lutzoni F."/>
            <person name="Magnuson J."/>
            <person name="Mondo S."/>
            <person name="Nolan M."/>
            <person name="Ohm R."/>
            <person name="Pangilinan J."/>
            <person name="Park H.-J."/>
            <person name="Ramirez L."/>
            <person name="Alfaro M."/>
            <person name="Sun H."/>
            <person name="Tritt A."/>
            <person name="Yoshinaga Y."/>
            <person name="Zwiers L.-H."/>
            <person name="Turgeon B."/>
            <person name="Goodwin S."/>
            <person name="Spatafora J."/>
            <person name="Crous P."/>
            <person name="Grigoriev I."/>
        </authorList>
    </citation>
    <scope>NUCLEOTIDE SEQUENCE</scope>
    <source>
        <strain evidence="2">CBS 121167</strain>
    </source>
</reference>
<evidence type="ECO:0000313" key="3">
    <source>
        <dbReference type="Proteomes" id="UP000799438"/>
    </source>
</evidence>
<dbReference type="Proteomes" id="UP000799438">
    <property type="component" value="Unassembled WGS sequence"/>
</dbReference>
<gene>
    <name evidence="2" type="ORF">K452DRAFT_102228</name>
</gene>
<organism evidence="2 3">
    <name type="scientific">Aplosporella prunicola CBS 121167</name>
    <dbReference type="NCBI Taxonomy" id="1176127"/>
    <lineage>
        <taxon>Eukaryota</taxon>
        <taxon>Fungi</taxon>
        <taxon>Dikarya</taxon>
        <taxon>Ascomycota</taxon>
        <taxon>Pezizomycotina</taxon>
        <taxon>Dothideomycetes</taxon>
        <taxon>Dothideomycetes incertae sedis</taxon>
        <taxon>Botryosphaeriales</taxon>
        <taxon>Aplosporellaceae</taxon>
        <taxon>Aplosporella</taxon>
    </lineage>
</organism>
<keyword evidence="1" id="KW-0812">Transmembrane</keyword>
<accession>A0A6A6B0J6</accession>
<keyword evidence="1" id="KW-0472">Membrane</keyword>
<sequence>MGGGNGGQRGRGKAFKAGRQAGQAKIKVSRIGTCFFLGACGRRDGLFSEAGFSFSLCVCFPCVCVFSLSSYFSATLFFFFLVFFFFFSFLLPLSSYYYGRSKGGQGVF</sequence>
<proteinExistence type="predicted"/>
<keyword evidence="1" id="KW-1133">Transmembrane helix</keyword>
<dbReference type="EMBL" id="ML995502">
    <property type="protein sequence ID" value="KAF2137550.1"/>
    <property type="molecule type" value="Genomic_DNA"/>
</dbReference>
<dbReference type="RefSeq" id="XP_033393265.1">
    <property type="nucleotide sequence ID" value="XM_033534914.1"/>
</dbReference>
<evidence type="ECO:0000313" key="2">
    <source>
        <dbReference type="EMBL" id="KAF2137550.1"/>
    </source>
</evidence>
<dbReference type="AlphaFoldDB" id="A0A6A6B0J6"/>
<dbReference type="GeneID" id="54292404"/>
<evidence type="ECO:0000256" key="1">
    <source>
        <dbReference type="SAM" id="Phobius"/>
    </source>
</evidence>
<feature type="transmembrane region" description="Helical" evidence="1">
    <location>
        <begin position="52"/>
        <end position="72"/>
    </location>
</feature>